<dbReference type="CDD" id="cd07247">
    <property type="entry name" value="SgaA_N_like"/>
    <property type="match status" value="2"/>
</dbReference>
<sequence>MPSPTHGTFIWCELMTSDMDKAAAFYTAVTGWTTKTMPMPGMEGEDYGIFDTRAGDADCGVAGYMVIPPDMEGQVPPNWTGYVGVDDVDETVRTFEAEGGSVMKPPFDVPGVGRMAVVADPHGAVLCIMTPLPMDNPPPMAAPGSPGTFGWNELYANDGREALAFYEKLFGWRLDHAMPMGEMGDYLIFAHHGRPIGGMMTRPQSVPVACWSYYITVASISAAIERIKAGGGTVVFGPQEVPGGSQIVQATDPQGAYFALVGAA</sequence>
<keyword evidence="3" id="KW-1185">Reference proteome</keyword>
<dbReference type="AlphaFoldDB" id="A0A549T1P6"/>
<dbReference type="Gene3D" id="3.10.180.10">
    <property type="entry name" value="2,3-Dihydroxybiphenyl 1,2-Dioxygenase, domain 1"/>
    <property type="match status" value="2"/>
</dbReference>
<dbReference type="Proteomes" id="UP000316801">
    <property type="component" value="Unassembled WGS sequence"/>
</dbReference>
<evidence type="ECO:0000313" key="2">
    <source>
        <dbReference type="EMBL" id="TRL35795.1"/>
    </source>
</evidence>
<dbReference type="InterPro" id="IPR052164">
    <property type="entry name" value="Anthracycline_SecMetBiosynth"/>
</dbReference>
<dbReference type="EMBL" id="VJMG01000062">
    <property type="protein sequence ID" value="TRL35795.1"/>
    <property type="molecule type" value="Genomic_DNA"/>
</dbReference>
<dbReference type="InterPro" id="IPR037523">
    <property type="entry name" value="VOC_core"/>
</dbReference>
<dbReference type="SUPFAM" id="SSF54593">
    <property type="entry name" value="Glyoxalase/Bleomycin resistance protein/Dihydroxybiphenyl dioxygenase"/>
    <property type="match status" value="2"/>
</dbReference>
<feature type="domain" description="VOC" evidence="1">
    <location>
        <begin position="148"/>
        <end position="263"/>
    </location>
</feature>
<dbReference type="InterPro" id="IPR004360">
    <property type="entry name" value="Glyas_Fos-R_dOase_dom"/>
</dbReference>
<feature type="domain" description="VOC" evidence="1">
    <location>
        <begin position="8"/>
        <end position="131"/>
    </location>
</feature>
<accession>A0A549T1P6</accession>
<protein>
    <submittedName>
        <fullName evidence="2">VOC family protein</fullName>
    </submittedName>
</protein>
<proteinExistence type="predicted"/>
<organism evidence="2 3">
    <name type="scientific">Rhizobium straminoryzae</name>
    <dbReference type="NCBI Taxonomy" id="1387186"/>
    <lineage>
        <taxon>Bacteria</taxon>
        <taxon>Pseudomonadati</taxon>
        <taxon>Pseudomonadota</taxon>
        <taxon>Alphaproteobacteria</taxon>
        <taxon>Hyphomicrobiales</taxon>
        <taxon>Rhizobiaceae</taxon>
        <taxon>Rhizobium/Agrobacterium group</taxon>
        <taxon>Rhizobium</taxon>
    </lineage>
</organism>
<name>A0A549T1P6_9HYPH</name>
<dbReference type="InterPro" id="IPR029068">
    <property type="entry name" value="Glyas_Bleomycin-R_OHBP_Dase"/>
</dbReference>
<dbReference type="Pfam" id="PF00903">
    <property type="entry name" value="Glyoxalase"/>
    <property type="match status" value="2"/>
</dbReference>
<reference evidence="2 3" key="1">
    <citation type="submission" date="2019-07" db="EMBL/GenBank/DDBJ databases">
        <title>Ln-dependent methylotrophs.</title>
        <authorList>
            <person name="Tani A."/>
        </authorList>
    </citation>
    <scope>NUCLEOTIDE SEQUENCE [LARGE SCALE GENOMIC DNA]</scope>
    <source>
        <strain evidence="2 3">SM12</strain>
    </source>
</reference>
<dbReference type="PROSITE" id="PS51819">
    <property type="entry name" value="VOC"/>
    <property type="match status" value="2"/>
</dbReference>
<dbReference type="PANTHER" id="PTHR33993:SF14">
    <property type="entry name" value="GB|AAF24581.1"/>
    <property type="match status" value="1"/>
</dbReference>
<dbReference type="RefSeq" id="WP_143126885.1">
    <property type="nucleotide sequence ID" value="NZ_VJMG01000062.1"/>
</dbReference>
<comment type="caution">
    <text evidence="2">The sequence shown here is derived from an EMBL/GenBank/DDBJ whole genome shotgun (WGS) entry which is preliminary data.</text>
</comment>
<dbReference type="PANTHER" id="PTHR33993">
    <property type="entry name" value="GLYOXALASE-RELATED"/>
    <property type="match status" value="1"/>
</dbReference>
<evidence type="ECO:0000313" key="3">
    <source>
        <dbReference type="Proteomes" id="UP000316801"/>
    </source>
</evidence>
<gene>
    <name evidence="2" type="ORF">FNA46_19515</name>
</gene>
<evidence type="ECO:0000259" key="1">
    <source>
        <dbReference type="PROSITE" id="PS51819"/>
    </source>
</evidence>